<dbReference type="EMBL" id="MT143795">
    <property type="protein sequence ID" value="QJB02598.1"/>
    <property type="molecule type" value="Genomic_DNA"/>
</dbReference>
<feature type="compositionally biased region" description="Polar residues" evidence="1">
    <location>
        <begin position="65"/>
        <end position="77"/>
    </location>
</feature>
<evidence type="ECO:0000313" key="2">
    <source>
        <dbReference type="EMBL" id="QJA98826.1"/>
    </source>
</evidence>
<protein>
    <submittedName>
        <fullName evidence="3">Putative tail protein</fullName>
    </submittedName>
</protein>
<gene>
    <name evidence="2" type="ORF">MM171A01484_0005</name>
    <name evidence="3" type="ORF">MM171B01154_0004</name>
</gene>
<reference evidence="3" key="1">
    <citation type="submission" date="2020-03" db="EMBL/GenBank/DDBJ databases">
        <title>The deep terrestrial virosphere.</title>
        <authorList>
            <person name="Holmfeldt K."/>
            <person name="Nilsson E."/>
            <person name="Simone D."/>
            <person name="Lopez-Fernandez M."/>
            <person name="Wu X."/>
            <person name="de Brujin I."/>
            <person name="Lundin D."/>
            <person name="Andersson A."/>
            <person name="Bertilsson S."/>
            <person name="Dopson M."/>
        </authorList>
    </citation>
    <scope>NUCLEOTIDE SEQUENCE</scope>
    <source>
        <strain evidence="2">MM171A01484</strain>
        <strain evidence="3">MM171B01154</strain>
    </source>
</reference>
<proteinExistence type="predicted"/>
<sequence>MKIEVEFKVDLKTEAVQKAVEEATRLGLRDTIVSIGADAIKGTRKDTGNNMRSIFYGVSGMGGHKQSSPGRQSTDTWTGPDDSILDDRKIEGAVYSTSGYGGYLETGTVRMGARPYFRPALDRNAKDLPENIKRHLNG</sequence>
<accession>A0A6M3M5M6</accession>
<feature type="region of interest" description="Disordered" evidence="1">
    <location>
        <begin position="58"/>
        <end position="83"/>
    </location>
</feature>
<name>A0A6M3M5M6_9ZZZZ</name>
<organism evidence="3">
    <name type="scientific">viral metagenome</name>
    <dbReference type="NCBI Taxonomy" id="1070528"/>
    <lineage>
        <taxon>unclassified sequences</taxon>
        <taxon>metagenomes</taxon>
        <taxon>organismal metagenomes</taxon>
    </lineage>
</organism>
<dbReference type="AlphaFoldDB" id="A0A6M3M5M6"/>
<evidence type="ECO:0000256" key="1">
    <source>
        <dbReference type="SAM" id="MobiDB-lite"/>
    </source>
</evidence>
<evidence type="ECO:0000313" key="3">
    <source>
        <dbReference type="EMBL" id="QJB02598.1"/>
    </source>
</evidence>
<dbReference type="EMBL" id="MT143611">
    <property type="protein sequence ID" value="QJA98826.1"/>
    <property type="molecule type" value="Genomic_DNA"/>
</dbReference>